<proteinExistence type="predicted"/>
<accession>A0A2M4CDB5</accession>
<dbReference type="EMBL" id="GGFJ01014169">
    <property type="protein sequence ID" value="MBW63310.1"/>
    <property type="molecule type" value="Transcribed_RNA"/>
</dbReference>
<name>A0A2M4CDB5_9DIPT</name>
<sequence length="73" mass="8699">MSIKFPVIAFSTRVVLMFPCIRASLFITNPRERHQDDQDKHRFLWQRKKSGAAFECVQQWWSVGNRFQTNSPK</sequence>
<protein>
    <submittedName>
        <fullName evidence="1">Putative secreted protein</fullName>
    </submittedName>
</protein>
<dbReference type="AlphaFoldDB" id="A0A2M4CDB5"/>
<evidence type="ECO:0000313" key="1">
    <source>
        <dbReference type="EMBL" id="MBW63310.1"/>
    </source>
</evidence>
<organism evidence="1">
    <name type="scientific">Anopheles marajoara</name>
    <dbReference type="NCBI Taxonomy" id="58244"/>
    <lineage>
        <taxon>Eukaryota</taxon>
        <taxon>Metazoa</taxon>
        <taxon>Ecdysozoa</taxon>
        <taxon>Arthropoda</taxon>
        <taxon>Hexapoda</taxon>
        <taxon>Insecta</taxon>
        <taxon>Pterygota</taxon>
        <taxon>Neoptera</taxon>
        <taxon>Endopterygota</taxon>
        <taxon>Diptera</taxon>
        <taxon>Nematocera</taxon>
        <taxon>Culicoidea</taxon>
        <taxon>Culicidae</taxon>
        <taxon>Anophelinae</taxon>
        <taxon>Anopheles</taxon>
    </lineage>
</organism>
<reference evidence="1" key="1">
    <citation type="submission" date="2018-01" db="EMBL/GenBank/DDBJ databases">
        <title>An insight into the sialome of Amazonian anophelines.</title>
        <authorList>
            <person name="Ribeiro J.M."/>
            <person name="Scarpassa V."/>
            <person name="Calvo E."/>
        </authorList>
    </citation>
    <scope>NUCLEOTIDE SEQUENCE</scope>
    <source>
        <tissue evidence="1">Salivary glands</tissue>
    </source>
</reference>